<dbReference type="Proteomes" id="UP000238274">
    <property type="component" value="Unassembled WGS sequence"/>
</dbReference>
<sequence length="180" mass="21412">MNMDQMDLSKLNYNPQKLETLDFESHEQLVHSFKHKFSVEAKLSTSIYTSWTKNKTSVLIPRLVHQQKSITFGYVTYTTFDQHAGNSTILYYTDLNGTRQDVCDQISQIFTMMYLAKRGTPRQIHLWFEVERFSNLSPSDRKKHKFEDWPYVRTRIVYKLKKKKDYIQIDAFIGHAATWQ</sequence>
<dbReference type="VEuPathDB" id="FungiDB:PSTT_08438"/>
<comment type="caution">
    <text evidence="1">The sequence shown here is derived from an EMBL/GenBank/DDBJ whole genome shotgun (WGS) entry which is preliminary data.</text>
</comment>
<reference evidence="1 2" key="1">
    <citation type="submission" date="2017-12" db="EMBL/GenBank/DDBJ databases">
        <title>Gene loss provides genomic basis for host adaptation in cereal stripe rust fungi.</title>
        <authorList>
            <person name="Xia C."/>
        </authorList>
    </citation>
    <scope>NUCLEOTIDE SEQUENCE [LARGE SCALE GENOMIC DNA]</scope>
    <source>
        <strain evidence="1 2">93TX-2</strain>
    </source>
</reference>
<evidence type="ECO:0000313" key="2">
    <source>
        <dbReference type="Proteomes" id="UP000238274"/>
    </source>
</evidence>
<reference evidence="2" key="2">
    <citation type="journal article" date="2018" name="BMC Genomics">
        <title>Genomic insights into host adaptation between the wheat stripe rust pathogen (Puccinia striiformis f. sp. tritici) and the barley stripe rust pathogen (Puccinia striiformis f. sp. hordei).</title>
        <authorList>
            <person name="Xia C."/>
            <person name="Wang M."/>
            <person name="Yin C."/>
            <person name="Cornejo O.E."/>
            <person name="Hulbert S.H."/>
            <person name="Chen X."/>
        </authorList>
    </citation>
    <scope>NUCLEOTIDE SEQUENCE [LARGE SCALE GENOMIC DNA]</scope>
    <source>
        <strain evidence="2">93TX-2</strain>
    </source>
</reference>
<organism evidence="1 2">
    <name type="scientific">Puccinia striiformis</name>
    <dbReference type="NCBI Taxonomy" id="27350"/>
    <lineage>
        <taxon>Eukaryota</taxon>
        <taxon>Fungi</taxon>
        <taxon>Dikarya</taxon>
        <taxon>Basidiomycota</taxon>
        <taxon>Pucciniomycotina</taxon>
        <taxon>Pucciniomycetes</taxon>
        <taxon>Pucciniales</taxon>
        <taxon>Pucciniaceae</taxon>
        <taxon>Puccinia</taxon>
    </lineage>
</organism>
<dbReference type="EMBL" id="PKSM01000244">
    <property type="protein sequence ID" value="POW00778.1"/>
    <property type="molecule type" value="Genomic_DNA"/>
</dbReference>
<proteinExistence type="predicted"/>
<gene>
    <name evidence="1" type="ORF">PSHT_12859</name>
</gene>
<name>A0A2S4UU14_9BASI</name>
<evidence type="ECO:0000313" key="1">
    <source>
        <dbReference type="EMBL" id="POW00778.1"/>
    </source>
</evidence>
<reference evidence="2" key="3">
    <citation type="journal article" date="2018" name="Mol. Plant Microbe Interact.">
        <title>Genome sequence resources for the wheat stripe rust pathogen (Puccinia striiformis f. sp. tritici) and the barley stripe rust pathogen (Puccinia striiformis f. sp. hordei).</title>
        <authorList>
            <person name="Xia C."/>
            <person name="Wang M."/>
            <person name="Yin C."/>
            <person name="Cornejo O.E."/>
            <person name="Hulbert S.H."/>
            <person name="Chen X."/>
        </authorList>
    </citation>
    <scope>NUCLEOTIDE SEQUENCE [LARGE SCALE GENOMIC DNA]</scope>
    <source>
        <strain evidence="2">93TX-2</strain>
    </source>
</reference>
<keyword evidence="2" id="KW-1185">Reference proteome</keyword>
<protein>
    <submittedName>
        <fullName evidence="1">Uncharacterized protein</fullName>
    </submittedName>
</protein>
<dbReference type="OrthoDB" id="2516253at2759"/>
<accession>A0A2S4UU14</accession>
<dbReference type="VEuPathDB" id="FungiDB:PSHT_12859"/>
<dbReference type="AlphaFoldDB" id="A0A2S4UU14"/>